<dbReference type="PANTHER" id="PTHR11205">
    <property type="entry name" value="RIBOSOMAL PROTEIN S7"/>
    <property type="match status" value="1"/>
</dbReference>
<dbReference type="GO" id="GO:0005840">
    <property type="term" value="C:ribosome"/>
    <property type="evidence" value="ECO:0007669"/>
    <property type="project" value="UniProtKB-KW"/>
</dbReference>
<comment type="similarity">
    <text evidence="1">Belongs to the universal ribosomal protein uS7 family.</text>
</comment>
<evidence type="ECO:0000313" key="6">
    <source>
        <dbReference type="Proteomes" id="UP000245609"/>
    </source>
</evidence>
<organism evidence="5 6">
    <name type="scientific">Smittium megazygosporum</name>
    <dbReference type="NCBI Taxonomy" id="133381"/>
    <lineage>
        <taxon>Eukaryota</taxon>
        <taxon>Fungi</taxon>
        <taxon>Fungi incertae sedis</taxon>
        <taxon>Zoopagomycota</taxon>
        <taxon>Kickxellomycotina</taxon>
        <taxon>Harpellomycetes</taxon>
        <taxon>Harpellales</taxon>
        <taxon>Legeriomycetaceae</taxon>
        <taxon>Smittium</taxon>
    </lineage>
</organism>
<keyword evidence="6" id="KW-1185">Reference proteome</keyword>
<proteinExistence type="inferred from homology"/>
<evidence type="ECO:0000313" key="5">
    <source>
        <dbReference type="EMBL" id="PVV05035.1"/>
    </source>
</evidence>
<dbReference type="OrthoDB" id="9972728at2759"/>
<dbReference type="GO" id="GO:0006412">
    <property type="term" value="P:translation"/>
    <property type="evidence" value="ECO:0007669"/>
    <property type="project" value="InterPro"/>
</dbReference>
<dbReference type="CDD" id="cd14868">
    <property type="entry name" value="uS7_Mitochondria_Fungi"/>
    <property type="match status" value="1"/>
</dbReference>
<reference evidence="5 6" key="1">
    <citation type="journal article" date="2018" name="MBio">
        <title>Comparative Genomics Reveals the Core Gene Toolbox for the Fungus-Insect Symbiosis.</title>
        <authorList>
            <person name="Wang Y."/>
            <person name="Stata M."/>
            <person name="Wang W."/>
            <person name="Stajich J.E."/>
            <person name="White M.M."/>
            <person name="Moncalvo J.M."/>
        </authorList>
    </citation>
    <scope>NUCLEOTIDE SEQUENCE [LARGE SCALE GENOMIC DNA]</scope>
    <source>
        <strain evidence="5 6">SC-DP-2</strain>
    </source>
</reference>
<evidence type="ECO:0000256" key="2">
    <source>
        <dbReference type="ARBA" id="ARBA00022980"/>
    </source>
</evidence>
<dbReference type="STRING" id="133381.A0A2T9ZKD3"/>
<feature type="domain" description="Small ribosomal subunit protein uS7" evidence="4">
    <location>
        <begin position="68"/>
        <end position="198"/>
    </location>
</feature>
<dbReference type="GO" id="GO:1990904">
    <property type="term" value="C:ribonucleoprotein complex"/>
    <property type="evidence" value="ECO:0007669"/>
    <property type="project" value="UniProtKB-KW"/>
</dbReference>
<evidence type="ECO:0000256" key="1">
    <source>
        <dbReference type="ARBA" id="ARBA00007151"/>
    </source>
</evidence>
<protein>
    <recommendedName>
        <fullName evidence="4">Small ribosomal subunit protein uS7 domain-containing protein</fullName>
    </recommendedName>
</protein>
<keyword evidence="3" id="KW-0687">Ribonucleoprotein</keyword>
<accession>A0A2T9ZKD3</accession>
<evidence type="ECO:0000259" key="4">
    <source>
        <dbReference type="Pfam" id="PF00177"/>
    </source>
</evidence>
<dbReference type="InterPro" id="IPR036823">
    <property type="entry name" value="Ribosomal_uS7_dom_sf"/>
</dbReference>
<sequence length="207" mass="23981">MSLSLFSRTKAFKIFTPIVSTNQIISREYVLKAQKDLLKKVEKQTETRIDGEKLTSLVSLDTQALLREDPLISQFTNTIMRDGKKLIAQKQVRGMLLNIKEETNSDPYKIFSDAIEFASPLMSTRSGKQGSKIIHIPQPLNLRQRRRYAIKWIIEESKKRKEKQFHLRLSNEILAIINHTSNVLNKKLDLHKLVLANKAQIRIPFSR</sequence>
<dbReference type="Pfam" id="PF00177">
    <property type="entry name" value="Ribosomal_S7"/>
    <property type="match status" value="1"/>
</dbReference>
<dbReference type="AlphaFoldDB" id="A0A2T9ZKD3"/>
<comment type="caution">
    <text evidence="5">The sequence shown here is derived from an EMBL/GenBank/DDBJ whole genome shotgun (WGS) entry which is preliminary data.</text>
</comment>
<evidence type="ECO:0000256" key="3">
    <source>
        <dbReference type="ARBA" id="ARBA00023274"/>
    </source>
</evidence>
<dbReference type="InterPro" id="IPR023798">
    <property type="entry name" value="Ribosomal_uS7_dom"/>
</dbReference>
<keyword evidence="2" id="KW-0689">Ribosomal protein</keyword>
<gene>
    <name evidence="5" type="ORF">BB560_000442</name>
</gene>
<dbReference type="Proteomes" id="UP000245609">
    <property type="component" value="Unassembled WGS sequence"/>
</dbReference>
<dbReference type="Gene3D" id="1.10.455.10">
    <property type="entry name" value="Ribosomal protein S7 domain"/>
    <property type="match status" value="1"/>
</dbReference>
<name>A0A2T9ZKD3_9FUNG</name>
<dbReference type="InterPro" id="IPR000235">
    <property type="entry name" value="Ribosomal_uS7"/>
</dbReference>
<dbReference type="EMBL" id="MBFS01000047">
    <property type="protein sequence ID" value="PVV05035.1"/>
    <property type="molecule type" value="Genomic_DNA"/>
</dbReference>
<dbReference type="InterPro" id="IPR047988">
    <property type="entry name" value="Ribosomal_uS7m_fungi"/>
</dbReference>
<dbReference type="PIRSF" id="PIRSF002122">
    <property type="entry name" value="RPS7p_RPS7a_RPS5e_RPS7o"/>
    <property type="match status" value="1"/>
</dbReference>
<dbReference type="SUPFAM" id="SSF47973">
    <property type="entry name" value="Ribosomal protein S7"/>
    <property type="match status" value="1"/>
</dbReference>